<evidence type="ECO:0000256" key="2">
    <source>
        <dbReference type="ARBA" id="ARBA00022729"/>
    </source>
</evidence>
<dbReference type="SMART" id="SM00241">
    <property type="entry name" value="ZP"/>
    <property type="match status" value="1"/>
</dbReference>
<reference evidence="6" key="1">
    <citation type="submission" date="2022-11" db="UniProtKB">
        <authorList>
            <consortium name="WormBaseParasite"/>
        </authorList>
    </citation>
    <scope>IDENTIFICATION</scope>
</reference>
<organism evidence="5 6">
    <name type="scientific">Romanomermis culicivorax</name>
    <name type="common">Nematode worm</name>
    <dbReference type="NCBI Taxonomy" id="13658"/>
    <lineage>
        <taxon>Eukaryota</taxon>
        <taxon>Metazoa</taxon>
        <taxon>Ecdysozoa</taxon>
        <taxon>Nematoda</taxon>
        <taxon>Enoplea</taxon>
        <taxon>Dorylaimia</taxon>
        <taxon>Mermithida</taxon>
        <taxon>Mermithoidea</taxon>
        <taxon>Mermithidae</taxon>
        <taxon>Romanomermis</taxon>
    </lineage>
</organism>
<dbReference type="InterPro" id="IPR056953">
    <property type="entry name" value="CUT_N"/>
</dbReference>
<dbReference type="WBParaSite" id="nRc.2.0.1.t39421-RA">
    <property type="protein sequence ID" value="nRc.2.0.1.t39421-RA"/>
    <property type="gene ID" value="nRc.2.0.1.g39421"/>
</dbReference>
<dbReference type="Proteomes" id="UP000887565">
    <property type="component" value="Unplaced"/>
</dbReference>
<keyword evidence="3" id="KW-1133">Transmembrane helix</keyword>
<evidence type="ECO:0000313" key="5">
    <source>
        <dbReference type="Proteomes" id="UP000887565"/>
    </source>
</evidence>
<accession>A0A915KKQ7</accession>
<dbReference type="PANTHER" id="PTHR22907:SF54">
    <property type="entry name" value="GH04558P"/>
    <property type="match status" value="1"/>
</dbReference>
<dbReference type="GO" id="GO:0042302">
    <property type="term" value="F:structural constituent of cuticle"/>
    <property type="evidence" value="ECO:0007669"/>
    <property type="project" value="UniProtKB-KW"/>
</dbReference>
<dbReference type="AlphaFoldDB" id="A0A915KKQ7"/>
<dbReference type="PANTHER" id="PTHR22907">
    <property type="entry name" value="GH04558P"/>
    <property type="match status" value="1"/>
</dbReference>
<evidence type="ECO:0000256" key="1">
    <source>
        <dbReference type="ARBA" id="ARBA00022460"/>
    </source>
</evidence>
<sequence>MQLLYKKRQKCLFFTHNAVSGYIESLANNVINNTLLGDPVVKCGPENIEVQASTDLPFEGVVYIKDWRKEPGCFENGTAFSAASNSTKPRLSVPLHDLSRCGMVMKRQADTGDVVIRGVWVFSFHPMFMWFQLARKRVNCIFKQKDVTVSSKFLVNDLSTKVIGRTSSMPSIAMKIISGKVPNPQLPEVSVVRVGDPLLFLWYLPARSSISGIRIKHCTAESRKGNRVQILNDGPIKNLIFVCPSKRKRVKRSIPLDESIYAYKGADDDIAELQLTILDSYNRNVGQLITAKDKRISFYKPKNRYYSKTDKLVANNRENDQEQNSRWVICMGRRIFTLLSSALLMTYIFSFVVICLSIYVHFCRRQGKF</sequence>
<dbReference type="Pfam" id="PF25057">
    <property type="entry name" value="CUT_N"/>
    <property type="match status" value="1"/>
</dbReference>
<evidence type="ECO:0000256" key="3">
    <source>
        <dbReference type="SAM" id="Phobius"/>
    </source>
</evidence>
<dbReference type="InterPro" id="IPR001507">
    <property type="entry name" value="ZP_dom"/>
</dbReference>
<keyword evidence="5" id="KW-1185">Reference proteome</keyword>
<feature type="transmembrane region" description="Helical" evidence="3">
    <location>
        <begin position="335"/>
        <end position="360"/>
    </location>
</feature>
<keyword evidence="3" id="KW-0472">Membrane</keyword>
<protein>
    <submittedName>
        <fullName evidence="6">ZP domain-containing protein</fullName>
    </submittedName>
</protein>
<keyword evidence="1" id="KW-0193">Cuticle</keyword>
<proteinExistence type="predicted"/>
<feature type="domain" description="ZP" evidence="4">
    <location>
        <begin position="42"/>
        <end position="296"/>
    </location>
</feature>
<dbReference type="PROSITE" id="PS51034">
    <property type="entry name" value="ZP_2"/>
    <property type="match status" value="1"/>
</dbReference>
<keyword evidence="3" id="KW-0812">Transmembrane</keyword>
<dbReference type="InterPro" id="IPR051962">
    <property type="entry name" value="Cuticlin"/>
</dbReference>
<evidence type="ECO:0000259" key="4">
    <source>
        <dbReference type="PROSITE" id="PS51034"/>
    </source>
</evidence>
<keyword evidence="2" id="KW-0732">Signal</keyword>
<name>A0A915KKQ7_ROMCU</name>
<evidence type="ECO:0000313" key="6">
    <source>
        <dbReference type="WBParaSite" id="nRc.2.0.1.t39421-RA"/>
    </source>
</evidence>